<dbReference type="Proteomes" id="UP000792457">
    <property type="component" value="Unassembled WGS sequence"/>
</dbReference>
<dbReference type="Gene3D" id="3.30.9.10">
    <property type="entry name" value="D-Amino Acid Oxidase, subunit A, domain 2"/>
    <property type="match status" value="1"/>
</dbReference>
<evidence type="ECO:0000256" key="2">
    <source>
        <dbReference type="ARBA" id="ARBA00006730"/>
    </source>
</evidence>
<dbReference type="GO" id="GO:0071949">
    <property type="term" value="F:FAD binding"/>
    <property type="evidence" value="ECO:0007669"/>
    <property type="project" value="InterPro"/>
</dbReference>
<feature type="domain" description="FAD dependent oxidoreductase" evidence="6">
    <location>
        <begin position="9"/>
        <end position="97"/>
    </location>
</feature>
<dbReference type="EMBL" id="KZ308276">
    <property type="protein sequence ID" value="KAG8226345.1"/>
    <property type="molecule type" value="Genomic_DNA"/>
</dbReference>
<name>A0A8K0K129_LADFU</name>
<comment type="cofactor">
    <cofactor evidence="1">
        <name>FAD</name>
        <dbReference type="ChEBI" id="CHEBI:57692"/>
    </cofactor>
</comment>
<keyword evidence="5" id="KW-0560">Oxidoreductase</keyword>
<dbReference type="GO" id="GO:0019478">
    <property type="term" value="P:D-amino acid catabolic process"/>
    <property type="evidence" value="ECO:0007669"/>
    <property type="project" value="TreeGrafter"/>
</dbReference>
<reference evidence="7" key="1">
    <citation type="submission" date="2013-04" db="EMBL/GenBank/DDBJ databases">
        <authorList>
            <person name="Qu J."/>
            <person name="Murali S.C."/>
            <person name="Bandaranaike D."/>
            <person name="Bellair M."/>
            <person name="Blankenburg K."/>
            <person name="Chao H."/>
            <person name="Dinh H."/>
            <person name="Doddapaneni H."/>
            <person name="Downs B."/>
            <person name="Dugan-Rocha S."/>
            <person name="Elkadiri S."/>
            <person name="Gnanaolivu R.D."/>
            <person name="Hernandez B."/>
            <person name="Javaid M."/>
            <person name="Jayaseelan J.C."/>
            <person name="Lee S."/>
            <person name="Li M."/>
            <person name="Ming W."/>
            <person name="Munidasa M."/>
            <person name="Muniz J."/>
            <person name="Nguyen L."/>
            <person name="Ongeri F."/>
            <person name="Osuji N."/>
            <person name="Pu L.-L."/>
            <person name="Puazo M."/>
            <person name="Qu C."/>
            <person name="Quiroz J."/>
            <person name="Raj R."/>
            <person name="Weissenberger G."/>
            <person name="Xin Y."/>
            <person name="Zou X."/>
            <person name="Han Y."/>
            <person name="Richards S."/>
            <person name="Worley K."/>
            <person name="Muzny D."/>
            <person name="Gibbs R."/>
        </authorList>
    </citation>
    <scope>NUCLEOTIDE SEQUENCE</scope>
    <source>
        <strain evidence="7">Sampled in the wild</strain>
    </source>
</reference>
<dbReference type="GO" id="GO:0005737">
    <property type="term" value="C:cytoplasm"/>
    <property type="evidence" value="ECO:0007669"/>
    <property type="project" value="TreeGrafter"/>
</dbReference>
<organism evidence="7 8">
    <name type="scientific">Ladona fulva</name>
    <name type="common">Scarce chaser dragonfly</name>
    <name type="synonym">Libellula fulva</name>
    <dbReference type="NCBI Taxonomy" id="123851"/>
    <lineage>
        <taxon>Eukaryota</taxon>
        <taxon>Metazoa</taxon>
        <taxon>Ecdysozoa</taxon>
        <taxon>Arthropoda</taxon>
        <taxon>Hexapoda</taxon>
        <taxon>Insecta</taxon>
        <taxon>Pterygota</taxon>
        <taxon>Palaeoptera</taxon>
        <taxon>Odonata</taxon>
        <taxon>Epiprocta</taxon>
        <taxon>Anisoptera</taxon>
        <taxon>Libelluloidea</taxon>
        <taxon>Libellulidae</taxon>
        <taxon>Ladona</taxon>
    </lineage>
</organism>
<reference evidence="7" key="2">
    <citation type="submission" date="2017-10" db="EMBL/GenBank/DDBJ databases">
        <title>Ladona fulva Genome sequencing and assembly.</title>
        <authorList>
            <person name="Murali S."/>
            <person name="Richards S."/>
            <person name="Bandaranaike D."/>
            <person name="Bellair M."/>
            <person name="Blankenburg K."/>
            <person name="Chao H."/>
            <person name="Dinh H."/>
            <person name="Doddapaneni H."/>
            <person name="Dugan-Rocha S."/>
            <person name="Elkadiri S."/>
            <person name="Gnanaolivu R."/>
            <person name="Hernandez B."/>
            <person name="Skinner E."/>
            <person name="Javaid M."/>
            <person name="Lee S."/>
            <person name="Li M."/>
            <person name="Ming W."/>
            <person name="Munidasa M."/>
            <person name="Muniz J."/>
            <person name="Nguyen L."/>
            <person name="Hughes D."/>
            <person name="Osuji N."/>
            <person name="Pu L.-L."/>
            <person name="Puazo M."/>
            <person name="Qu C."/>
            <person name="Quiroz J."/>
            <person name="Raj R."/>
            <person name="Weissenberger G."/>
            <person name="Xin Y."/>
            <person name="Zou X."/>
            <person name="Han Y."/>
            <person name="Worley K."/>
            <person name="Muzny D."/>
            <person name="Gibbs R."/>
        </authorList>
    </citation>
    <scope>NUCLEOTIDE SEQUENCE</scope>
    <source>
        <strain evidence="7">Sampled in the wild</strain>
    </source>
</reference>
<evidence type="ECO:0000256" key="3">
    <source>
        <dbReference type="ARBA" id="ARBA00022630"/>
    </source>
</evidence>
<keyword evidence="8" id="KW-1185">Reference proteome</keyword>
<evidence type="ECO:0000313" key="8">
    <source>
        <dbReference type="Proteomes" id="UP000792457"/>
    </source>
</evidence>
<dbReference type="Gene3D" id="3.40.50.720">
    <property type="entry name" value="NAD(P)-binding Rossmann-like Domain"/>
    <property type="match status" value="1"/>
</dbReference>
<dbReference type="OrthoDB" id="2015447at2759"/>
<dbReference type="InterPro" id="IPR023209">
    <property type="entry name" value="DAO"/>
</dbReference>
<dbReference type="SUPFAM" id="SSF51971">
    <property type="entry name" value="Nucleotide-binding domain"/>
    <property type="match status" value="1"/>
</dbReference>
<accession>A0A8K0K129</accession>
<dbReference type="AlphaFoldDB" id="A0A8K0K129"/>
<keyword evidence="4" id="KW-0274">FAD</keyword>
<comment type="caution">
    <text evidence="7">The sequence shown here is derived from an EMBL/GenBank/DDBJ whole genome shotgun (WGS) entry which is preliminary data.</text>
</comment>
<evidence type="ECO:0000256" key="4">
    <source>
        <dbReference type="ARBA" id="ARBA00022827"/>
    </source>
</evidence>
<dbReference type="InterPro" id="IPR006076">
    <property type="entry name" value="FAD-dep_OxRdtase"/>
</dbReference>
<evidence type="ECO:0000259" key="6">
    <source>
        <dbReference type="Pfam" id="PF01266"/>
    </source>
</evidence>
<evidence type="ECO:0000256" key="1">
    <source>
        <dbReference type="ARBA" id="ARBA00001974"/>
    </source>
</evidence>
<dbReference type="Pfam" id="PF01266">
    <property type="entry name" value="DAO"/>
    <property type="match status" value="1"/>
</dbReference>
<comment type="similarity">
    <text evidence="2">Belongs to the DAMOX/DASOX family.</text>
</comment>
<protein>
    <recommendedName>
        <fullName evidence="6">FAD dependent oxidoreductase domain-containing protein</fullName>
    </recommendedName>
</protein>
<gene>
    <name evidence="7" type="ORF">J437_LFUL014588</name>
</gene>
<evidence type="ECO:0000256" key="5">
    <source>
        <dbReference type="ARBA" id="ARBA00023002"/>
    </source>
</evidence>
<proteinExistence type="inferred from homology"/>
<keyword evidence="3" id="KW-0285">Flavoprotein</keyword>
<dbReference type="GO" id="GO:0003884">
    <property type="term" value="F:D-amino-acid oxidase activity"/>
    <property type="evidence" value="ECO:0007669"/>
    <property type="project" value="InterPro"/>
</dbReference>
<dbReference type="PANTHER" id="PTHR11530:SF17">
    <property type="entry name" value="RE49860P"/>
    <property type="match status" value="1"/>
</dbReference>
<evidence type="ECO:0000313" key="7">
    <source>
        <dbReference type="EMBL" id="KAG8226345.1"/>
    </source>
</evidence>
<dbReference type="PANTHER" id="PTHR11530">
    <property type="entry name" value="D-AMINO ACID OXIDASE"/>
    <property type="match status" value="1"/>
</dbReference>
<sequence>MSSQGDLEVCVVGAGVVGLTTALLLQNEFPNANLSIVANLFNQETTSDGAAGLFYPGSSYSGPTLEITKKWISDSYSYYDGLRISSEGERAGVFPISGYKFSRFSPKEVMNSPVSTEDQIINHYMEEVAPVFRYATEEELKLCPGNWKYGTYCSTLGIEGRLYLPWALSSMVRGDYIIY</sequence>